<protein>
    <submittedName>
        <fullName evidence="11">CID domain-containing protein</fullName>
    </submittedName>
</protein>
<name>A0A2U1MWL1_ARTAN</name>
<feature type="region of interest" description="Disordered" evidence="8">
    <location>
        <begin position="773"/>
        <end position="814"/>
    </location>
</feature>
<feature type="compositionally biased region" description="Low complexity" evidence="8">
    <location>
        <begin position="610"/>
        <end position="622"/>
    </location>
</feature>
<keyword evidence="12" id="KW-1185">Reference proteome</keyword>
<feature type="compositionally biased region" description="Polar residues" evidence="8">
    <location>
        <begin position="1096"/>
        <end position="1105"/>
    </location>
</feature>
<dbReference type="SUPFAM" id="SSF63748">
    <property type="entry name" value="Tudor/PWWP/MBT"/>
    <property type="match status" value="1"/>
</dbReference>
<feature type="compositionally biased region" description="Low complexity" evidence="8">
    <location>
        <begin position="236"/>
        <end position="247"/>
    </location>
</feature>
<evidence type="ECO:0000256" key="7">
    <source>
        <dbReference type="ARBA" id="ARBA00023242"/>
    </source>
</evidence>
<evidence type="ECO:0000256" key="4">
    <source>
        <dbReference type="ARBA" id="ARBA00023015"/>
    </source>
</evidence>
<dbReference type="SMART" id="SM00582">
    <property type="entry name" value="RPR"/>
    <property type="match status" value="1"/>
</dbReference>
<dbReference type="InterPro" id="IPR006569">
    <property type="entry name" value="CID_dom"/>
</dbReference>
<feature type="compositionally biased region" description="Polar residues" evidence="8">
    <location>
        <begin position="778"/>
        <end position="788"/>
    </location>
</feature>
<feature type="compositionally biased region" description="Polar residues" evidence="8">
    <location>
        <begin position="341"/>
        <end position="359"/>
    </location>
</feature>
<evidence type="ECO:0000256" key="1">
    <source>
        <dbReference type="ARBA" id="ARBA00004123"/>
    </source>
</evidence>
<dbReference type="Gene3D" id="2.30.30.140">
    <property type="match status" value="1"/>
</dbReference>
<dbReference type="PROSITE" id="PS51391">
    <property type="entry name" value="CID"/>
    <property type="match status" value="1"/>
</dbReference>
<keyword evidence="2" id="KW-0217">Developmental protein</keyword>
<dbReference type="STRING" id="35608.A0A2U1MWL1"/>
<dbReference type="FunFam" id="1.25.40.90:FF:000037">
    <property type="entry name" value="Enhancer of ag-4 2"/>
    <property type="match status" value="1"/>
</dbReference>
<dbReference type="Pfam" id="PF00855">
    <property type="entry name" value="PWWP"/>
    <property type="match status" value="1"/>
</dbReference>
<dbReference type="GO" id="GO:0006397">
    <property type="term" value="P:mRNA processing"/>
    <property type="evidence" value="ECO:0007669"/>
    <property type="project" value="UniProtKB-KW"/>
</dbReference>
<comment type="caution">
    <text evidence="11">The sequence shown here is derived from an EMBL/GenBank/DDBJ whole genome shotgun (WGS) entry which is preliminary data.</text>
</comment>
<dbReference type="GO" id="GO:0009908">
    <property type="term" value="P:flower development"/>
    <property type="evidence" value="ECO:0007669"/>
    <property type="project" value="UniProtKB-KW"/>
</dbReference>
<proteinExistence type="predicted"/>
<keyword evidence="6" id="KW-0804">Transcription</keyword>
<keyword evidence="3" id="KW-0507">mRNA processing</keyword>
<keyword evidence="7" id="KW-0539">Nucleus</keyword>
<feature type="compositionally biased region" description="Low complexity" evidence="8">
    <location>
        <begin position="528"/>
        <end position="539"/>
    </location>
</feature>
<feature type="region of interest" description="Disordered" evidence="8">
    <location>
        <begin position="196"/>
        <end position="677"/>
    </location>
</feature>
<feature type="compositionally biased region" description="Polar residues" evidence="8">
    <location>
        <begin position="651"/>
        <end position="662"/>
    </location>
</feature>
<sequence length="1398" mass="151568">MAPGRKRGGAKGKKKNSSLNLGDLVLAKVKGFPAWPAKWKKISRPEDWGKISDPRKYFVQFYGTEEIAFVTPADIQPFTSESKDKVLNKCKGKTVKYFSQAVKEICEIYDGNDGQTSQPDANSTEIVDEEMTTDGPSGETSSNDNVNHGLGLERCSRTQRGMDYQDEQPNVSRIVNDRSVLPVTEEQVELSNDDVTFTSNAGHNTAFQTSHTEPTVTGNSNDVIRRSSSHGSKNEVPVGVVSPDSGGISKKAKKPLKDKTHVGGSDDFLKAAEGRERNSVEPTGKKMRSEPELGKDNLLNNAVSHPTKRPKNLGDATKKSQAYRKSDVSKKAGNEDDKRSTPNLKTKNRLPSKTQTNGLDSGVPRKAVNDEDKQSTPNMKPKTQLPSKVQTDGLYSRAHGDEDVLPPAKRRRRETMSDDRIAESSIPAKKADTVKSVTQAPMKRRAVRICDDDEDEPKTPVHGRSSSKRVDGVSHTSMSVPKTPVHGRSSSKGVDGVSHTSMSVPKTPVHGRSSSKGVDGVSHTSMSVQENVVVTETVQDSPGTRNRSVPAKGVVANSQQVVESEKKSSEEVMKTLVSPSKSPFDAHNQMVEPLKGNKTLGMVSGDVPQKKGQSGSSKTSTGIYDSGHRSQNNAVNERSKPVISGDKPRSTPKSTAISTPKFNSKSTPKSASNSSSRVIDTAAVLRNPSDSNLLSSERLEILEVDRTTVLADSRNAESAKSISHLIAVAQAKRKQAQSQNHAHDSLTLSHMMTTEATGKSPVSVSAVQPVGSGIKVQTDGQFESNDQSDPADFEERRTSSGHRRAGGSLSGGTEAAVARDTFEGMIETLSRTKDSIGRATRHAIDCAKQGIANEVVELLTQKLENESSLHRRVDLFFLVDSITQCSHSQKGIAGASYIPIVQTALPRLLGAAAPPGANARENRRQCLKVLKLWLERKILPDTLLRGYIDDLGTSNDDAPAGIFSKRPSRSERAVDDPIREMEGMLVDEYGSNATFQLPGLLSSHVFEDDDEEEDAIFNFSLKEHTGKPTLDLNPSTGEIETCSVTSNDRRHHILEDVDGELEMEDVSGHSKDEKIFPSDSSYKNLQEDEAFDRTMDTSSDNSNEASPLRPSSPPLPPGSPPRTPPLPSSPPPPLSPIVPPPPSTPSPPPPPPPPPPMPLPPSQTYPPHQPTAGSPQVLFLQPSTPQNVHPYQSPMPSNIQSVQVPLNARLGAHIDPAVRGEMFPQQPSGFNSSRTVDYGHETYTNPQGSLSNQQFQTANVSLPPRAFQPTMLPQTAAGQFQYPNPGMRHPYPSMYGLTKPPDGPRRYVADEQWRPPSNEFGSDSQRGAWIGSGRSSLTSGPPFAHEGYFRPPMERPPTNFQPAGQNIVPAKALIPGHSGSLMVPCRPDLSSLNTWRPS</sequence>
<evidence type="ECO:0000256" key="5">
    <source>
        <dbReference type="ARBA" id="ARBA00023089"/>
    </source>
</evidence>
<evidence type="ECO:0000259" key="10">
    <source>
        <dbReference type="PROSITE" id="PS51391"/>
    </source>
</evidence>
<feature type="compositionally biased region" description="Basic and acidic residues" evidence="8">
    <location>
        <begin position="1066"/>
        <end position="1076"/>
    </location>
</feature>
<feature type="compositionally biased region" description="Basic and acidic residues" evidence="8">
    <location>
        <begin position="324"/>
        <end position="340"/>
    </location>
</feature>
<dbReference type="EMBL" id="PKPP01004182">
    <property type="protein sequence ID" value="PWA65629.1"/>
    <property type="molecule type" value="Genomic_DNA"/>
</dbReference>
<dbReference type="Pfam" id="PF04818">
    <property type="entry name" value="CID"/>
    <property type="match status" value="1"/>
</dbReference>
<dbReference type="OrthoDB" id="62853at2759"/>
<feature type="compositionally biased region" description="Polar residues" evidence="8">
    <location>
        <begin position="1181"/>
        <end position="1198"/>
    </location>
</feature>
<keyword evidence="5" id="KW-0287">Flowering</keyword>
<dbReference type="GO" id="GO:0005634">
    <property type="term" value="C:nucleus"/>
    <property type="evidence" value="ECO:0007669"/>
    <property type="project" value="UniProtKB-SubCell"/>
</dbReference>
<dbReference type="InterPro" id="IPR008942">
    <property type="entry name" value="ENTH_VHS"/>
</dbReference>
<evidence type="ECO:0000313" key="11">
    <source>
        <dbReference type="EMBL" id="PWA65629.1"/>
    </source>
</evidence>
<feature type="compositionally biased region" description="Polar residues" evidence="8">
    <location>
        <begin position="512"/>
        <end position="527"/>
    </location>
</feature>
<evidence type="ECO:0000259" key="9">
    <source>
        <dbReference type="PROSITE" id="PS50812"/>
    </source>
</evidence>
<evidence type="ECO:0000256" key="8">
    <source>
        <dbReference type="SAM" id="MobiDB-lite"/>
    </source>
</evidence>
<feature type="compositionally biased region" description="Polar residues" evidence="8">
    <location>
        <begin position="488"/>
        <end position="504"/>
    </location>
</feature>
<feature type="compositionally biased region" description="Polar residues" evidence="8">
    <location>
        <begin position="134"/>
        <end position="146"/>
    </location>
</feature>
<dbReference type="PANTHER" id="PTHR12550">
    <property type="entry name" value="HEPATOMA-DERIVED GROWTH FACTOR-RELATED"/>
    <property type="match status" value="1"/>
</dbReference>
<feature type="domain" description="PWWP" evidence="9">
    <location>
        <begin position="21"/>
        <end position="81"/>
    </location>
</feature>
<keyword evidence="4" id="KW-0805">Transcription regulation</keyword>
<dbReference type="PANTHER" id="PTHR12550:SF70">
    <property type="entry name" value="JIL-1 ANCHORING AND STABILIZING PROTEIN, ISOFORM A"/>
    <property type="match status" value="1"/>
</dbReference>
<gene>
    <name evidence="11" type="ORF">CTI12_AA334010</name>
</gene>
<accession>A0A2U1MWL1</accession>
<feature type="compositionally biased region" description="Basic and acidic residues" evidence="8">
    <location>
        <begin position="267"/>
        <end position="295"/>
    </location>
</feature>
<dbReference type="PROSITE" id="PS50812">
    <property type="entry name" value="PWWP"/>
    <property type="match status" value="1"/>
</dbReference>
<feature type="region of interest" description="Disordered" evidence="8">
    <location>
        <begin position="1316"/>
        <end position="1365"/>
    </location>
</feature>
<dbReference type="SMART" id="SM00293">
    <property type="entry name" value="PWWP"/>
    <property type="match status" value="1"/>
</dbReference>
<feature type="compositionally biased region" description="Low complexity" evidence="8">
    <location>
        <begin position="663"/>
        <end position="676"/>
    </location>
</feature>
<dbReference type="Proteomes" id="UP000245207">
    <property type="component" value="Unassembled WGS sequence"/>
</dbReference>
<reference evidence="11 12" key="1">
    <citation type="journal article" date="2018" name="Mol. Plant">
        <title>The genome of Artemisia annua provides insight into the evolution of Asteraceae family and artemisinin biosynthesis.</title>
        <authorList>
            <person name="Shen Q."/>
            <person name="Zhang L."/>
            <person name="Liao Z."/>
            <person name="Wang S."/>
            <person name="Yan T."/>
            <person name="Shi P."/>
            <person name="Liu M."/>
            <person name="Fu X."/>
            <person name="Pan Q."/>
            <person name="Wang Y."/>
            <person name="Lv Z."/>
            <person name="Lu X."/>
            <person name="Zhang F."/>
            <person name="Jiang W."/>
            <person name="Ma Y."/>
            <person name="Chen M."/>
            <person name="Hao X."/>
            <person name="Li L."/>
            <person name="Tang Y."/>
            <person name="Lv G."/>
            <person name="Zhou Y."/>
            <person name="Sun X."/>
            <person name="Brodelius P.E."/>
            <person name="Rose J.K.C."/>
            <person name="Tang K."/>
        </authorList>
    </citation>
    <scope>NUCLEOTIDE SEQUENCE [LARGE SCALE GENOMIC DNA]</scope>
    <source>
        <strain evidence="12">cv. Huhao1</strain>
        <tissue evidence="11">Leaf</tissue>
    </source>
</reference>
<evidence type="ECO:0000256" key="2">
    <source>
        <dbReference type="ARBA" id="ARBA00022473"/>
    </source>
</evidence>
<comment type="subcellular location">
    <subcellularLocation>
        <location evidence="1">Nucleus</location>
    </subcellularLocation>
</comment>
<feature type="compositionally biased region" description="Pro residues" evidence="8">
    <location>
        <begin position="1110"/>
        <end position="1169"/>
    </location>
</feature>
<feature type="region of interest" description="Disordered" evidence="8">
    <location>
        <begin position="1059"/>
        <end position="1198"/>
    </location>
</feature>
<feature type="compositionally biased region" description="Basic and acidic residues" evidence="8">
    <location>
        <begin position="563"/>
        <end position="573"/>
    </location>
</feature>
<feature type="compositionally biased region" description="Polar residues" evidence="8">
    <location>
        <begin position="196"/>
        <end position="222"/>
    </location>
</feature>
<feature type="domain" description="CID" evidence="10">
    <location>
        <begin position="814"/>
        <end position="955"/>
    </location>
</feature>
<dbReference type="InterPro" id="IPR000313">
    <property type="entry name" value="PWWP_dom"/>
</dbReference>
<evidence type="ECO:0000256" key="6">
    <source>
        <dbReference type="ARBA" id="ARBA00023163"/>
    </source>
</evidence>
<evidence type="ECO:0000256" key="3">
    <source>
        <dbReference type="ARBA" id="ARBA00022664"/>
    </source>
</evidence>
<feature type="region of interest" description="Disordered" evidence="8">
    <location>
        <begin position="129"/>
        <end position="150"/>
    </location>
</feature>
<evidence type="ECO:0000313" key="12">
    <source>
        <dbReference type="Proteomes" id="UP000245207"/>
    </source>
</evidence>
<dbReference type="Gene3D" id="1.25.40.90">
    <property type="match status" value="1"/>
</dbReference>
<organism evidence="11 12">
    <name type="scientific">Artemisia annua</name>
    <name type="common">Sweet wormwood</name>
    <dbReference type="NCBI Taxonomy" id="35608"/>
    <lineage>
        <taxon>Eukaryota</taxon>
        <taxon>Viridiplantae</taxon>
        <taxon>Streptophyta</taxon>
        <taxon>Embryophyta</taxon>
        <taxon>Tracheophyta</taxon>
        <taxon>Spermatophyta</taxon>
        <taxon>Magnoliopsida</taxon>
        <taxon>eudicotyledons</taxon>
        <taxon>Gunneridae</taxon>
        <taxon>Pentapetalae</taxon>
        <taxon>asterids</taxon>
        <taxon>campanulids</taxon>
        <taxon>Asterales</taxon>
        <taxon>Asteraceae</taxon>
        <taxon>Asteroideae</taxon>
        <taxon>Anthemideae</taxon>
        <taxon>Artemisiinae</taxon>
        <taxon>Artemisia</taxon>
    </lineage>
</organism>